<evidence type="ECO:0000313" key="4">
    <source>
        <dbReference type="EMBL" id="KYN04466.1"/>
    </source>
</evidence>
<protein>
    <submittedName>
        <fullName evidence="4">Uncharacterized protein</fullName>
    </submittedName>
</protein>
<sequence length="328" mass="37516">MFVRGAFCALCTIILFFNVIVAEWVDMPQFSDETKIYRIPSVQHNQFYKFRRGDTDNINFPGNQRNGSQTYRRQIKATHAMHNRRMEIKKINSVSVSTTPINLFPDQIIDNFADIGTTIRTATITDAMTENKLNKQEQLNKNDMISSTKDTMDNVLTTQPPPNTEQKTSQDKYDNDTSKRDDGIFQYLPIDILKSVHRTLQSQPASVEGKLYFLKTIEKTLMSEIESRLTTTMAPSRKIRGVEYYGHDDHEDHSLGFPSIEGTLMAISFLTFAVYLVRLVMLLLRNINTPTTTTTAATVFLGKRKRSTDFDDDTARILNNINSFVPDL</sequence>
<feature type="transmembrane region" description="Helical" evidence="2">
    <location>
        <begin position="264"/>
        <end position="284"/>
    </location>
</feature>
<gene>
    <name evidence="4" type="ORF">ALC62_04690</name>
</gene>
<feature type="compositionally biased region" description="Basic and acidic residues" evidence="1">
    <location>
        <begin position="168"/>
        <end position="180"/>
    </location>
</feature>
<feature type="signal peptide" evidence="3">
    <location>
        <begin position="1"/>
        <end position="22"/>
    </location>
</feature>
<feature type="region of interest" description="Disordered" evidence="1">
    <location>
        <begin position="152"/>
        <end position="180"/>
    </location>
</feature>
<dbReference type="Proteomes" id="UP000078542">
    <property type="component" value="Unassembled WGS sequence"/>
</dbReference>
<evidence type="ECO:0000313" key="5">
    <source>
        <dbReference type="Proteomes" id="UP000078542"/>
    </source>
</evidence>
<proteinExistence type="predicted"/>
<name>A0A195CUV7_9HYME</name>
<keyword evidence="5" id="KW-1185">Reference proteome</keyword>
<feature type="chain" id="PRO_5008270194" evidence="3">
    <location>
        <begin position="23"/>
        <end position="328"/>
    </location>
</feature>
<keyword evidence="3" id="KW-0732">Signal</keyword>
<evidence type="ECO:0000256" key="3">
    <source>
        <dbReference type="SAM" id="SignalP"/>
    </source>
</evidence>
<reference evidence="4 5" key="1">
    <citation type="submission" date="2016-03" db="EMBL/GenBank/DDBJ databases">
        <title>Cyphomyrmex costatus WGS genome.</title>
        <authorList>
            <person name="Nygaard S."/>
            <person name="Hu H."/>
            <person name="Boomsma J."/>
            <person name="Zhang G."/>
        </authorList>
    </citation>
    <scope>NUCLEOTIDE SEQUENCE [LARGE SCALE GENOMIC DNA]</scope>
    <source>
        <strain evidence="4">MS0001</strain>
        <tissue evidence="4">Whole body</tissue>
    </source>
</reference>
<evidence type="ECO:0000256" key="1">
    <source>
        <dbReference type="SAM" id="MobiDB-lite"/>
    </source>
</evidence>
<keyword evidence="2" id="KW-1133">Transmembrane helix</keyword>
<dbReference type="EMBL" id="KQ977276">
    <property type="protein sequence ID" value="KYN04466.1"/>
    <property type="molecule type" value="Genomic_DNA"/>
</dbReference>
<evidence type="ECO:0000256" key="2">
    <source>
        <dbReference type="SAM" id="Phobius"/>
    </source>
</evidence>
<accession>A0A195CUV7</accession>
<dbReference type="AlphaFoldDB" id="A0A195CUV7"/>
<keyword evidence="2" id="KW-0812">Transmembrane</keyword>
<organism evidence="4 5">
    <name type="scientific">Cyphomyrmex costatus</name>
    <dbReference type="NCBI Taxonomy" id="456900"/>
    <lineage>
        <taxon>Eukaryota</taxon>
        <taxon>Metazoa</taxon>
        <taxon>Ecdysozoa</taxon>
        <taxon>Arthropoda</taxon>
        <taxon>Hexapoda</taxon>
        <taxon>Insecta</taxon>
        <taxon>Pterygota</taxon>
        <taxon>Neoptera</taxon>
        <taxon>Endopterygota</taxon>
        <taxon>Hymenoptera</taxon>
        <taxon>Apocrita</taxon>
        <taxon>Aculeata</taxon>
        <taxon>Formicoidea</taxon>
        <taxon>Formicidae</taxon>
        <taxon>Myrmicinae</taxon>
        <taxon>Cyphomyrmex</taxon>
    </lineage>
</organism>
<keyword evidence="2" id="KW-0472">Membrane</keyword>